<protein>
    <submittedName>
        <fullName evidence="1">Uncharacterized protein</fullName>
    </submittedName>
</protein>
<sequence>MRIRTQKKAKLKEEEHYFKVVNTEDLDEMNRYEIDNVRLQLVKCPIWTIYHALCFGKSVESSGFPVPGASLVVVDRTIRPVHQRSGVGKLDNLSLLPASGFGKLGIGEFPSLSAEK</sequence>
<name>A0A133V3C0_9EURY</name>
<comment type="caution">
    <text evidence="1">The sequence shown here is derived from an EMBL/GenBank/DDBJ whole genome shotgun (WGS) entry which is preliminary data.</text>
</comment>
<dbReference type="AlphaFoldDB" id="A0A133V3C0"/>
<evidence type="ECO:0000313" key="1">
    <source>
        <dbReference type="EMBL" id="KXB00947.1"/>
    </source>
</evidence>
<proteinExistence type="predicted"/>
<gene>
    <name evidence="1" type="ORF">AKJ41_03295</name>
</gene>
<dbReference type="EMBL" id="LHXV01000035">
    <property type="protein sequence ID" value="KXB00947.1"/>
    <property type="molecule type" value="Genomic_DNA"/>
</dbReference>
<accession>A0A133V3C0</accession>
<dbReference type="Proteomes" id="UP000070344">
    <property type="component" value="Unassembled WGS sequence"/>
</dbReference>
<keyword evidence="2" id="KW-1185">Reference proteome</keyword>
<evidence type="ECO:0000313" key="2">
    <source>
        <dbReference type="Proteomes" id="UP000070344"/>
    </source>
</evidence>
<organism evidence="1 2">
    <name type="scientific">candidate division MSBL1 archaeon SCGC-AAA259O05</name>
    <dbReference type="NCBI Taxonomy" id="1698271"/>
    <lineage>
        <taxon>Archaea</taxon>
        <taxon>Methanobacteriati</taxon>
        <taxon>Methanobacteriota</taxon>
        <taxon>candidate division MSBL1</taxon>
    </lineage>
</organism>
<reference evidence="1 2" key="1">
    <citation type="journal article" date="2016" name="Sci. Rep.">
        <title>Metabolic traits of an uncultured archaeal lineage -MSBL1- from brine pools of the Red Sea.</title>
        <authorList>
            <person name="Mwirichia R."/>
            <person name="Alam I."/>
            <person name="Rashid M."/>
            <person name="Vinu M."/>
            <person name="Ba-Alawi W."/>
            <person name="Anthony Kamau A."/>
            <person name="Kamanda Ngugi D."/>
            <person name="Goker M."/>
            <person name="Klenk H.P."/>
            <person name="Bajic V."/>
            <person name="Stingl U."/>
        </authorList>
    </citation>
    <scope>NUCLEOTIDE SEQUENCE [LARGE SCALE GENOMIC DNA]</scope>
    <source>
        <strain evidence="1">SCGC-AAA259O05</strain>
    </source>
</reference>